<dbReference type="InterPro" id="IPR020845">
    <property type="entry name" value="AMP-binding_CS"/>
</dbReference>
<dbReference type="InterPro" id="IPR023213">
    <property type="entry name" value="CAT-like_dom_sf"/>
</dbReference>
<dbReference type="EMBL" id="KZ613942">
    <property type="protein sequence ID" value="PMD43016.1"/>
    <property type="molecule type" value="Genomic_DNA"/>
</dbReference>
<evidence type="ECO:0000313" key="7">
    <source>
        <dbReference type="EMBL" id="PMD43016.1"/>
    </source>
</evidence>
<dbReference type="CDD" id="cd05930">
    <property type="entry name" value="A_NRPS"/>
    <property type="match status" value="1"/>
</dbReference>
<dbReference type="PANTHER" id="PTHR45527:SF1">
    <property type="entry name" value="FATTY ACID SYNTHASE"/>
    <property type="match status" value="1"/>
</dbReference>
<keyword evidence="1" id="KW-0596">Phosphopantetheine</keyword>
<evidence type="ECO:0000259" key="5">
    <source>
        <dbReference type="Pfam" id="PF00668"/>
    </source>
</evidence>
<dbReference type="InterPro" id="IPR013120">
    <property type="entry name" value="FAR_NAD-bd"/>
</dbReference>
<dbReference type="GO" id="GO:0043041">
    <property type="term" value="P:amino acid activation for nonribosomal peptide biosynthetic process"/>
    <property type="evidence" value="ECO:0007669"/>
    <property type="project" value="TreeGrafter"/>
</dbReference>
<dbReference type="Pfam" id="PF00501">
    <property type="entry name" value="AMP-binding"/>
    <property type="match status" value="1"/>
</dbReference>
<dbReference type="STRING" id="1149755.A0A2J6RWY1"/>
<keyword evidence="3" id="KW-0436">Ligase</keyword>
<proteinExistence type="predicted"/>
<name>A0A2J6RWY1_HYAVF</name>
<feature type="domain" description="Thioester reductase (TE)" evidence="6">
    <location>
        <begin position="1004"/>
        <end position="1185"/>
    </location>
</feature>
<evidence type="ECO:0000313" key="8">
    <source>
        <dbReference type="Proteomes" id="UP000235786"/>
    </source>
</evidence>
<dbReference type="SUPFAM" id="SSF51735">
    <property type="entry name" value="NAD(P)-binding Rossmann-fold domains"/>
    <property type="match status" value="1"/>
</dbReference>
<dbReference type="InterPro" id="IPR045851">
    <property type="entry name" value="AMP-bd_C_sf"/>
</dbReference>
<dbReference type="Gene3D" id="3.30.300.30">
    <property type="match status" value="1"/>
</dbReference>
<dbReference type="InterPro" id="IPR036291">
    <property type="entry name" value="NAD(P)-bd_dom_sf"/>
</dbReference>
<feature type="domain" description="Condensation" evidence="5">
    <location>
        <begin position="8"/>
        <end position="441"/>
    </location>
</feature>
<keyword evidence="8" id="KW-1185">Reference proteome</keyword>
<dbReference type="PANTHER" id="PTHR45527">
    <property type="entry name" value="NONRIBOSOMAL PEPTIDE SYNTHETASE"/>
    <property type="match status" value="1"/>
</dbReference>
<evidence type="ECO:0000256" key="2">
    <source>
        <dbReference type="ARBA" id="ARBA00022553"/>
    </source>
</evidence>
<evidence type="ECO:0000256" key="1">
    <source>
        <dbReference type="ARBA" id="ARBA00022450"/>
    </source>
</evidence>
<feature type="domain" description="AMP-dependent synthetase/ligase" evidence="4">
    <location>
        <begin position="473"/>
        <end position="824"/>
    </location>
</feature>
<dbReference type="Proteomes" id="UP000235786">
    <property type="component" value="Unassembled WGS sequence"/>
</dbReference>
<organism evidence="7 8">
    <name type="scientific">Hyaloscypha variabilis (strain UAMH 11265 / GT02V1 / F)</name>
    <name type="common">Meliniomyces variabilis</name>
    <dbReference type="NCBI Taxonomy" id="1149755"/>
    <lineage>
        <taxon>Eukaryota</taxon>
        <taxon>Fungi</taxon>
        <taxon>Dikarya</taxon>
        <taxon>Ascomycota</taxon>
        <taxon>Pezizomycotina</taxon>
        <taxon>Leotiomycetes</taxon>
        <taxon>Helotiales</taxon>
        <taxon>Hyaloscyphaceae</taxon>
        <taxon>Hyaloscypha</taxon>
        <taxon>Hyaloscypha variabilis</taxon>
    </lineage>
</organism>
<dbReference type="GO" id="GO:0005829">
    <property type="term" value="C:cytosol"/>
    <property type="evidence" value="ECO:0007669"/>
    <property type="project" value="TreeGrafter"/>
</dbReference>
<dbReference type="Gene3D" id="3.30.559.30">
    <property type="entry name" value="Nonribosomal peptide synthetase, condensation domain"/>
    <property type="match status" value="1"/>
</dbReference>
<protein>
    <submittedName>
        <fullName evidence="7">Acetyl-CoA synthetase-like protein</fullName>
    </submittedName>
</protein>
<dbReference type="GO" id="GO:0044550">
    <property type="term" value="P:secondary metabolite biosynthetic process"/>
    <property type="evidence" value="ECO:0007669"/>
    <property type="project" value="TreeGrafter"/>
</dbReference>
<dbReference type="GO" id="GO:0016874">
    <property type="term" value="F:ligase activity"/>
    <property type="evidence" value="ECO:0007669"/>
    <property type="project" value="UniProtKB-KW"/>
</dbReference>
<dbReference type="Gene3D" id="3.40.50.12780">
    <property type="entry name" value="N-terminal domain of ligase-like"/>
    <property type="match status" value="1"/>
</dbReference>
<dbReference type="SUPFAM" id="SSF52777">
    <property type="entry name" value="CoA-dependent acyltransferases"/>
    <property type="match status" value="2"/>
</dbReference>
<dbReference type="GO" id="GO:0031177">
    <property type="term" value="F:phosphopantetheine binding"/>
    <property type="evidence" value="ECO:0007669"/>
    <property type="project" value="TreeGrafter"/>
</dbReference>
<dbReference type="Pfam" id="PF07993">
    <property type="entry name" value="NAD_binding_4"/>
    <property type="match status" value="1"/>
</dbReference>
<keyword evidence="2" id="KW-0597">Phosphoprotein</keyword>
<evidence type="ECO:0000259" key="4">
    <source>
        <dbReference type="Pfam" id="PF00501"/>
    </source>
</evidence>
<dbReference type="PROSITE" id="PS00455">
    <property type="entry name" value="AMP_BINDING"/>
    <property type="match status" value="1"/>
</dbReference>
<reference evidence="7 8" key="1">
    <citation type="submission" date="2016-04" db="EMBL/GenBank/DDBJ databases">
        <title>A degradative enzymes factory behind the ericoid mycorrhizal symbiosis.</title>
        <authorList>
            <consortium name="DOE Joint Genome Institute"/>
            <person name="Martino E."/>
            <person name="Morin E."/>
            <person name="Grelet G."/>
            <person name="Kuo A."/>
            <person name="Kohler A."/>
            <person name="Daghino S."/>
            <person name="Barry K."/>
            <person name="Choi C."/>
            <person name="Cichocki N."/>
            <person name="Clum A."/>
            <person name="Copeland A."/>
            <person name="Hainaut M."/>
            <person name="Haridas S."/>
            <person name="Labutti K."/>
            <person name="Lindquist E."/>
            <person name="Lipzen A."/>
            <person name="Khouja H.-R."/>
            <person name="Murat C."/>
            <person name="Ohm R."/>
            <person name="Olson A."/>
            <person name="Spatafora J."/>
            <person name="Veneault-Fourrey C."/>
            <person name="Henrissat B."/>
            <person name="Grigoriev I."/>
            <person name="Martin F."/>
            <person name="Perotto S."/>
        </authorList>
    </citation>
    <scope>NUCLEOTIDE SEQUENCE [LARGE SCALE GENOMIC DNA]</scope>
    <source>
        <strain evidence="7 8">F</strain>
    </source>
</reference>
<dbReference type="CDD" id="cd19532">
    <property type="entry name" value="C_PKS-NRPS"/>
    <property type="match status" value="1"/>
</dbReference>
<evidence type="ECO:0000259" key="6">
    <source>
        <dbReference type="Pfam" id="PF07993"/>
    </source>
</evidence>
<gene>
    <name evidence="7" type="ORF">L207DRAFT_423760</name>
</gene>
<dbReference type="SUPFAM" id="SSF56801">
    <property type="entry name" value="Acetyl-CoA synthetase-like"/>
    <property type="match status" value="1"/>
</dbReference>
<dbReference type="InterPro" id="IPR042099">
    <property type="entry name" value="ANL_N_sf"/>
</dbReference>
<sequence>ISKPSYDKVLPLSPGQSRFWFQKDLLDDQTTANNTICVSVTGDLRVDSLERAVRTVTARHEALRTSFFIDGDKPVQAISDTSRLCLEQVALTSESQVTQEFEKVKKHTYDIEHGEVMRLVLLNVTQTERYLLIGSHHIVIDGVSLEVFLNDLQRAYNRQPLSGPAYQYSTYTETLLRDLSAGKLKDGVTYWKQEFEAVPAPLPLIPFSSARSLTTLNSYGSVSVTRMIDASLGKVISDACRKLNANVFHFHLGVLQVLLYKLFNTNDICIGMADANRLDKKVASSIGISYLNLLPLRFLLNDQQTFERILKETRRKAYLAMSHSRLPFDVLLNNISVDRSAATTPLFQVLINYRQGVSETRLFDKAVVQTLEMSLPRSGYDTSLDIIENPGSDTRVTFMLQESLYSSDDANRLIDLYFKLLTDFSRSYSQMLRQVSLLSSQDVSNATRLGKGPTMPSQWPETLVHRINKMIVEHPNQIALKEASNNKPWRYRELHEKASQISAALLNSNVAPGSKVAVFQNVSAHYIASLLAVLRVGGIYIPLDRNNPQARLAVIIQACKPQALLVDSETITETANLDLSPTVTVLNVYDALPNTPAAPLNLPKASDAAAIMFTSGSTGVPKGVVLSHGSLSNHVEAVCQTHGFGAEVVLQQSSVGFDMSLNQIFAALANGGTLVLVPEALRKDAVAITKIILDHGVTYTTATPSEYLAWVKHGAENLFQSKHWKFATAGGENYPLERLRAFRKFKKDVVNSFLAFNAYGPTECSMSSTEHELNLENLDGQSITAGRALPNYSVYIMDTNMAILPVGWAGQICVAGAGVAMEYLNNPTETRKKFTHDPNPSAYSMQRGWNRLYLTGDQGVLRLDGSLEILGRMEGDTQIKLRGVRIELHDIEHSIMDAAQGKVREVAVTPRGSPTVLVAHAVLSDQLSEEDERQFLRHLAASLPLPQYMCPAAIISIPSIPLTAAGKTDRRALQSLTIPDDFPVEFDAQQARLSDHNAQKVVVLTGSTGFLGIQLLRLLIRDPNVAKIHCVAIRDSKKLAVLSDSPKVVLHYGNLSLPRCGLSQEEAESISSGADVFIHNGADVSFLKTYKTLKALNFGSTQELVKLALPRRVPIHFVSTATVGKFNGSDTLAPKSVASFTPEASFADGYAATKWASEVFLEKANQQLGLPVTIHRPSGIMGEEAADDIMSNLLEYGSILKALPDSSRWTGYVDLVSLDNAAGGIILSALQEKKAIDGVEYLHHAGDQVIPVKQIQVLLHGDGGIRMASWPMDKWVAEAVQSGMDPLVAEFLLSADAGRGLQVGQKLLPHGK</sequence>
<dbReference type="Gene3D" id="3.40.50.720">
    <property type="entry name" value="NAD(P)-binding Rossmann-like Domain"/>
    <property type="match status" value="1"/>
</dbReference>
<dbReference type="InterPro" id="IPR001242">
    <property type="entry name" value="Condensation_dom"/>
</dbReference>
<dbReference type="Pfam" id="PF00668">
    <property type="entry name" value="Condensation"/>
    <property type="match status" value="1"/>
</dbReference>
<accession>A0A2J6RWY1</accession>
<dbReference type="InterPro" id="IPR000873">
    <property type="entry name" value="AMP-dep_synth/lig_dom"/>
</dbReference>
<dbReference type="Gene3D" id="3.30.559.10">
    <property type="entry name" value="Chloramphenicol acetyltransferase-like domain"/>
    <property type="match status" value="1"/>
</dbReference>
<feature type="non-terminal residue" evidence="7">
    <location>
        <position position="1"/>
    </location>
</feature>
<dbReference type="OrthoDB" id="329835at2759"/>
<evidence type="ECO:0000256" key="3">
    <source>
        <dbReference type="ARBA" id="ARBA00022598"/>
    </source>
</evidence>